<protein>
    <submittedName>
        <fullName evidence="1">Uncharacterized protein</fullName>
    </submittedName>
</protein>
<evidence type="ECO:0000313" key="1">
    <source>
        <dbReference type="EMBL" id="JAH62487.1"/>
    </source>
</evidence>
<proteinExistence type="predicted"/>
<reference evidence="1" key="2">
    <citation type="journal article" date="2015" name="Fish Shellfish Immunol.">
        <title>Early steps in the European eel (Anguilla anguilla)-Vibrio vulnificus interaction in the gills: Role of the RtxA13 toxin.</title>
        <authorList>
            <person name="Callol A."/>
            <person name="Pajuelo D."/>
            <person name="Ebbesson L."/>
            <person name="Teles M."/>
            <person name="MacKenzie S."/>
            <person name="Amaro C."/>
        </authorList>
    </citation>
    <scope>NUCLEOTIDE SEQUENCE</scope>
</reference>
<sequence>MSVCTGYSTKAMGYPQATVVNSSVRIFLQADNHWHTVHTIKFKGKKKAVSGK</sequence>
<dbReference type="AlphaFoldDB" id="A0A0E9U9T7"/>
<dbReference type="EMBL" id="GBXM01046090">
    <property type="protein sequence ID" value="JAH62487.1"/>
    <property type="molecule type" value="Transcribed_RNA"/>
</dbReference>
<reference evidence="1" key="1">
    <citation type="submission" date="2014-11" db="EMBL/GenBank/DDBJ databases">
        <authorList>
            <person name="Amaro Gonzalez C."/>
        </authorList>
    </citation>
    <scope>NUCLEOTIDE SEQUENCE</scope>
</reference>
<accession>A0A0E9U9T7</accession>
<organism evidence="1">
    <name type="scientific">Anguilla anguilla</name>
    <name type="common">European freshwater eel</name>
    <name type="synonym">Muraena anguilla</name>
    <dbReference type="NCBI Taxonomy" id="7936"/>
    <lineage>
        <taxon>Eukaryota</taxon>
        <taxon>Metazoa</taxon>
        <taxon>Chordata</taxon>
        <taxon>Craniata</taxon>
        <taxon>Vertebrata</taxon>
        <taxon>Euteleostomi</taxon>
        <taxon>Actinopterygii</taxon>
        <taxon>Neopterygii</taxon>
        <taxon>Teleostei</taxon>
        <taxon>Anguilliformes</taxon>
        <taxon>Anguillidae</taxon>
        <taxon>Anguilla</taxon>
    </lineage>
</organism>
<name>A0A0E9U9T7_ANGAN</name>